<dbReference type="Pfam" id="PF10012">
    <property type="entry name" value="DUF2255"/>
    <property type="match status" value="1"/>
</dbReference>
<comment type="caution">
    <text evidence="1">The sequence shown here is derived from an EMBL/GenBank/DDBJ whole genome shotgun (WGS) entry which is preliminary data.</text>
</comment>
<evidence type="ECO:0008006" key="3">
    <source>
        <dbReference type="Google" id="ProtNLM"/>
    </source>
</evidence>
<gene>
    <name evidence="1" type="ORF">BBI01_09275</name>
</gene>
<dbReference type="Proteomes" id="UP000092651">
    <property type="component" value="Unassembled WGS sequence"/>
</dbReference>
<protein>
    <recommendedName>
        <fullName evidence="3">DUF2255 domain-containing protein</fullName>
    </recommendedName>
</protein>
<dbReference type="AlphaFoldDB" id="A0A1B8ZL46"/>
<keyword evidence="2" id="KW-1185">Reference proteome</keyword>
<evidence type="ECO:0000313" key="1">
    <source>
        <dbReference type="EMBL" id="OCA72316.1"/>
    </source>
</evidence>
<accession>A0A1B8ZL46</accession>
<name>A0A1B8ZL46_9FLAO</name>
<reference evidence="1 2" key="1">
    <citation type="submission" date="2016-07" db="EMBL/GenBank/DDBJ databases">
        <authorList>
            <person name="Jeong J.-J."/>
            <person name="Kim D.W."/>
            <person name="Sang M.K."/>
            <person name="Choi I.-G."/>
            <person name="Kim K.D."/>
        </authorList>
    </citation>
    <scope>NUCLEOTIDE SEQUENCE [LARGE SCALE GENOMIC DNA]</scope>
    <source>
        <strain evidence="1 2">UTM-3</strain>
    </source>
</reference>
<proteinExistence type="predicted"/>
<evidence type="ECO:0000313" key="2">
    <source>
        <dbReference type="Proteomes" id="UP000092651"/>
    </source>
</evidence>
<sequence>MNINNALDYIREKNLIGIKAGLQRPHFLNIWMVVVENRIFARSWGLAEKSWYNTFLENSEGQIECGSTIYNIKALIPDDLDQITDEINKAYLKKYNFGDNSKYAIGIIEEKHIGKTMEFIIDVNANDSNSFHG</sequence>
<dbReference type="RefSeq" id="WP_065394540.1">
    <property type="nucleotide sequence ID" value="NZ_MAYH01000023.1"/>
</dbReference>
<organism evidence="1 2">
    <name type="scientific">Chryseobacterium artocarpi</name>
    <dbReference type="NCBI Taxonomy" id="1414727"/>
    <lineage>
        <taxon>Bacteria</taxon>
        <taxon>Pseudomonadati</taxon>
        <taxon>Bacteroidota</taxon>
        <taxon>Flavobacteriia</taxon>
        <taxon>Flavobacteriales</taxon>
        <taxon>Weeksellaceae</taxon>
        <taxon>Chryseobacterium group</taxon>
        <taxon>Chryseobacterium</taxon>
    </lineage>
</organism>
<dbReference type="InterPro" id="IPR016888">
    <property type="entry name" value="UCP028498"/>
</dbReference>
<dbReference type="EMBL" id="MAYH01000023">
    <property type="protein sequence ID" value="OCA72316.1"/>
    <property type="molecule type" value="Genomic_DNA"/>
</dbReference>
<dbReference type="OrthoDB" id="980661at2"/>